<dbReference type="SUPFAM" id="SSF46689">
    <property type="entry name" value="Homeodomain-like"/>
    <property type="match status" value="1"/>
</dbReference>
<dbReference type="CDD" id="cd00082">
    <property type="entry name" value="HisKA"/>
    <property type="match status" value="1"/>
</dbReference>
<dbReference type="PROSITE" id="PS01124">
    <property type="entry name" value="HTH_ARAC_FAMILY_2"/>
    <property type="match status" value="1"/>
</dbReference>
<dbReference type="InterPro" id="IPR013783">
    <property type="entry name" value="Ig-like_fold"/>
</dbReference>
<dbReference type="InterPro" id="IPR036890">
    <property type="entry name" value="HATPase_C_sf"/>
</dbReference>
<evidence type="ECO:0000256" key="6">
    <source>
        <dbReference type="PROSITE-ProRule" id="PRU00169"/>
    </source>
</evidence>
<dbReference type="InterPro" id="IPR036097">
    <property type="entry name" value="HisK_dim/P_sf"/>
</dbReference>
<evidence type="ECO:0000313" key="10">
    <source>
        <dbReference type="EMBL" id="MFB9896429.1"/>
    </source>
</evidence>
<name>A0ABV5ZGC8_9BACT</name>
<dbReference type="SMART" id="SM00388">
    <property type="entry name" value="HisKA"/>
    <property type="match status" value="1"/>
</dbReference>
<dbReference type="SMART" id="SM00342">
    <property type="entry name" value="HTH_ARAC"/>
    <property type="match status" value="1"/>
</dbReference>
<dbReference type="InterPro" id="IPR011047">
    <property type="entry name" value="Quinoprotein_ADH-like_sf"/>
</dbReference>
<dbReference type="InterPro" id="IPR004358">
    <property type="entry name" value="Sig_transdc_His_kin-like_C"/>
</dbReference>
<dbReference type="Proteomes" id="UP001589688">
    <property type="component" value="Unassembled WGS sequence"/>
</dbReference>
<dbReference type="Pfam" id="PF00512">
    <property type="entry name" value="HisKA"/>
    <property type="match status" value="1"/>
</dbReference>
<dbReference type="Gene3D" id="2.60.40.10">
    <property type="entry name" value="Immunoglobulins"/>
    <property type="match status" value="1"/>
</dbReference>
<evidence type="ECO:0000256" key="3">
    <source>
        <dbReference type="ARBA" id="ARBA00022553"/>
    </source>
</evidence>
<sequence length="1300" mass="147704">MPLDTRGGLSENHVKSILQDHWGFMWFGTKNGLNRYDGTSVKRYQVDDKILKIGNQNVSALFEDKQHQVWVGTDKGVYIFDPITESFRFFNVKSNLGVSVTDWIAQITSDSYGNIWIIAPNQGAFRYELSTKSLTLYNMSHSGSGYKNNPSCICVRKNGEVWVGTDCAGLLRYNPKTKQMAQITEDKNKNSLRKMEIYTMCDYGSWIAIADHEGKLMKYNPTTNTLTEVAAPNVHYKLLRALLFDGKDLVVGTQDGLFFINEQTGKEEHIRENTLHPYGLTSNMIYSLYLDHSKGLWIGTIYNGVDYLPGRGMLFNNYIHIPETNSVSSRNIRELYNDSKGRVWIASEEGNLDIYDPRTGIFKKVPTSRYKGGNNRLALLQDGEWMMSGIFKNGIDLINIHSFQVKHLSPDELGIAYEGSPYALFKDGKGRIWLGTGRGIYIKKGEAYKFSKISMLPDFYTQDIAEDKNGNIWIATIGSGIFLFNPHTGRSEHFEPKEGVNSVSANSVSSITFDHLGNPWFATDRGGICHYDLKSKQFTSYSESDFLPDNVTYKMLEDKRHHLWFGTNHGLVCLDPSNRVVAVFNNSNGLISNQFSYKSAVKTATGKFLFGSTNGLVEFNPLAMVTKTRKVFVTNIRVNGHELRPGDNDILKANILLTDKIRLPHDMNNVSFDVSNLDFGGDQSSYYEYMLEDVDKEWLKTPDGNNIAYSQLQPGKYTLLVRPNGNEKATCKLTIIIDQPWQLSIWAKLIYLLLLCALVYYLLRRYHLRQVQQLERRELLMNEKRDKELLKAKISFFTDITHELRTPLTLINGSVESITEEKVDNPKIERNINAIDKNCKRLLNLTNQLLDFRKIDSNVVTLSFTSFNVCKLMTDIVDRFEPAINNLHKLITLDLKEDDVMLQADREAFTKIISNMLNNAWKYSESFIQVEVSTRKGMLIVAIINDGIKIPEDKTEKIFLPFIRLDGVHRVSGSGIGLPMARSLAELHGGTLAVDSSYEYNKFVLTVPLKQDEGVVETGMHDEELTLHEEMMTSQDTFADDNTTSIKSKEYTALLVEDNIEVARMVAEKLGGSYNVIIAENGEDGLAKLKKNHVDIVISDIMMPVMDGLQMTQKIKTDMETSHIPIILLTARQTMENNIEGLKSGADAYIVKPFSMAHLLTQIQTLLENRKRERESFVHKPYLPSSKPGINKADEEFLKKMTDLIVTHINQPEFNVEQLASSLGMSRSSLHRKIKDVSNLTPVDFIRLVRLKKAAELIRNNNYRVTEVCEMVGISSPSYFIKLFHKQFGMTPKEFADKKE</sequence>
<dbReference type="InterPro" id="IPR015943">
    <property type="entry name" value="WD40/YVTN_repeat-like_dom_sf"/>
</dbReference>
<evidence type="ECO:0000259" key="7">
    <source>
        <dbReference type="PROSITE" id="PS01124"/>
    </source>
</evidence>
<dbReference type="SUPFAM" id="SSF63829">
    <property type="entry name" value="Calcium-dependent phosphotriesterase"/>
    <property type="match status" value="1"/>
</dbReference>
<dbReference type="SUPFAM" id="SSF55874">
    <property type="entry name" value="ATPase domain of HSP90 chaperone/DNA topoisomerase II/histidine kinase"/>
    <property type="match status" value="1"/>
</dbReference>
<dbReference type="Pfam" id="PF12833">
    <property type="entry name" value="HTH_18"/>
    <property type="match status" value="1"/>
</dbReference>
<evidence type="ECO:0000313" key="11">
    <source>
        <dbReference type="Proteomes" id="UP001589688"/>
    </source>
</evidence>
<dbReference type="Gene3D" id="3.30.565.10">
    <property type="entry name" value="Histidine kinase-like ATPase, C-terminal domain"/>
    <property type="match status" value="1"/>
</dbReference>
<dbReference type="Pfam" id="PF07494">
    <property type="entry name" value="Reg_prop"/>
    <property type="match status" value="4"/>
</dbReference>
<keyword evidence="3 6" id="KW-0597">Phosphoprotein</keyword>
<dbReference type="InterPro" id="IPR011006">
    <property type="entry name" value="CheY-like_superfamily"/>
</dbReference>
<dbReference type="InterPro" id="IPR011110">
    <property type="entry name" value="Reg_prop"/>
</dbReference>
<dbReference type="SUPFAM" id="SSF52172">
    <property type="entry name" value="CheY-like"/>
    <property type="match status" value="1"/>
</dbReference>
<protein>
    <recommendedName>
        <fullName evidence="2">histidine kinase</fullName>
        <ecNumber evidence="2">2.7.13.3</ecNumber>
    </recommendedName>
</protein>
<dbReference type="Pfam" id="PF00072">
    <property type="entry name" value="Response_reg"/>
    <property type="match status" value="1"/>
</dbReference>
<dbReference type="Gene3D" id="3.40.50.2300">
    <property type="match status" value="1"/>
</dbReference>
<dbReference type="Gene3D" id="1.10.10.60">
    <property type="entry name" value="Homeodomain-like"/>
    <property type="match status" value="1"/>
</dbReference>
<dbReference type="SUPFAM" id="SSF50998">
    <property type="entry name" value="Quinoprotein alcohol dehydrogenase-like"/>
    <property type="match status" value="1"/>
</dbReference>
<organism evidence="10 11">
    <name type="scientific">Hallella seregens ATCC 51272</name>
    <dbReference type="NCBI Taxonomy" id="1336250"/>
    <lineage>
        <taxon>Bacteria</taxon>
        <taxon>Pseudomonadati</taxon>
        <taxon>Bacteroidota</taxon>
        <taxon>Bacteroidia</taxon>
        <taxon>Bacteroidales</taxon>
        <taxon>Prevotellaceae</taxon>
        <taxon>Hallella</taxon>
    </lineage>
</organism>
<evidence type="ECO:0000259" key="9">
    <source>
        <dbReference type="PROSITE" id="PS50110"/>
    </source>
</evidence>
<dbReference type="EC" id="2.7.13.3" evidence="2"/>
<dbReference type="CDD" id="cd17574">
    <property type="entry name" value="REC_OmpR"/>
    <property type="match status" value="1"/>
</dbReference>
<dbReference type="InterPro" id="IPR001789">
    <property type="entry name" value="Sig_transdc_resp-reg_receiver"/>
</dbReference>
<dbReference type="SMART" id="SM00387">
    <property type="entry name" value="HATPase_c"/>
    <property type="match status" value="1"/>
</dbReference>
<dbReference type="RefSeq" id="WP_390182606.1">
    <property type="nucleotide sequence ID" value="NZ_JBHLZF010000001.1"/>
</dbReference>
<dbReference type="InterPro" id="IPR011123">
    <property type="entry name" value="Y_Y_Y"/>
</dbReference>
<feature type="domain" description="Histidine kinase" evidence="8">
    <location>
        <begin position="799"/>
        <end position="1011"/>
    </location>
</feature>
<dbReference type="EMBL" id="JBHLZF010000001">
    <property type="protein sequence ID" value="MFB9896429.1"/>
    <property type="molecule type" value="Genomic_DNA"/>
</dbReference>
<dbReference type="InterPro" id="IPR009057">
    <property type="entry name" value="Homeodomain-like_sf"/>
</dbReference>
<dbReference type="Gene3D" id="2.130.10.10">
    <property type="entry name" value="YVTN repeat-like/Quinoprotein amine dehydrogenase"/>
    <property type="match status" value="2"/>
</dbReference>
<dbReference type="Pfam" id="PF02518">
    <property type="entry name" value="HATPase_c"/>
    <property type="match status" value="1"/>
</dbReference>
<dbReference type="InterPro" id="IPR003661">
    <property type="entry name" value="HisK_dim/P_dom"/>
</dbReference>
<feature type="domain" description="HTH araC/xylS-type" evidence="7">
    <location>
        <begin position="1199"/>
        <end position="1298"/>
    </location>
</feature>
<evidence type="ECO:0000256" key="4">
    <source>
        <dbReference type="ARBA" id="ARBA00023015"/>
    </source>
</evidence>
<comment type="catalytic activity">
    <reaction evidence="1">
        <text>ATP + protein L-histidine = ADP + protein N-phospho-L-histidine.</text>
        <dbReference type="EC" id="2.7.13.3"/>
    </reaction>
</comment>
<gene>
    <name evidence="10" type="ORF">ACFFK8_00945</name>
</gene>
<dbReference type="Gene3D" id="1.10.287.130">
    <property type="match status" value="1"/>
</dbReference>
<keyword evidence="4" id="KW-0805">Transcription regulation</keyword>
<dbReference type="InterPro" id="IPR003594">
    <property type="entry name" value="HATPase_dom"/>
</dbReference>
<keyword evidence="11" id="KW-1185">Reference proteome</keyword>
<dbReference type="PANTHER" id="PTHR43547">
    <property type="entry name" value="TWO-COMPONENT HISTIDINE KINASE"/>
    <property type="match status" value="1"/>
</dbReference>
<dbReference type="InterPro" id="IPR005467">
    <property type="entry name" value="His_kinase_dom"/>
</dbReference>
<evidence type="ECO:0000256" key="2">
    <source>
        <dbReference type="ARBA" id="ARBA00012438"/>
    </source>
</evidence>
<keyword evidence="5" id="KW-0804">Transcription</keyword>
<dbReference type="PANTHER" id="PTHR43547:SF2">
    <property type="entry name" value="HYBRID SIGNAL TRANSDUCTION HISTIDINE KINASE C"/>
    <property type="match status" value="1"/>
</dbReference>
<dbReference type="SMART" id="SM00448">
    <property type="entry name" value="REC"/>
    <property type="match status" value="1"/>
</dbReference>
<evidence type="ECO:0000256" key="1">
    <source>
        <dbReference type="ARBA" id="ARBA00000085"/>
    </source>
</evidence>
<reference evidence="10 11" key="1">
    <citation type="submission" date="2024-09" db="EMBL/GenBank/DDBJ databases">
        <authorList>
            <person name="Sun Q."/>
            <person name="Mori K."/>
        </authorList>
    </citation>
    <scope>NUCLEOTIDE SEQUENCE [LARGE SCALE GENOMIC DNA]</scope>
    <source>
        <strain evidence="10 11">ATCC 51272</strain>
    </source>
</reference>
<evidence type="ECO:0000259" key="8">
    <source>
        <dbReference type="PROSITE" id="PS50109"/>
    </source>
</evidence>
<accession>A0ABV5ZGC8</accession>
<dbReference type="PROSITE" id="PS50110">
    <property type="entry name" value="RESPONSE_REGULATORY"/>
    <property type="match status" value="1"/>
</dbReference>
<dbReference type="Pfam" id="PF07495">
    <property type="entry name" value="Y_Y_Y"/>
    <property type="match status" value="1"/>
</dbReference>
<feature type="modified residue" description="4-aspartylphosphate" evidence="6">
    <location>
        <position position="1100"/>
    </location>
</feature>
<dbReference type="InterPro" id="IPR018060">
    <property type="entry name" value="HTH_AraC"/>
</dbReference>
<dbReference type="PROSITE" id="PS50109">
    <property type="entry name" value="HIS_KIN"/>
    <property type="match status" value="1"/>
</dbReference>
<proteinExistence type="predicted"/>
<feature type="domain" description="Response regulatory" evidence="9">
    <location>
        <begin position="1052"/>
        <end position="1167"/>
    </location>
</feature>
<dbReference type="SUPFAM" id="SSF47384">
    <property type="entry name" value="Homodimeric domain of signal transducing histidine kinase"/>
    <property type="match status" value="1"/>
</dbReference>
<comment type="caution">
    <text evidence="10">The sequence shown here is derived from an EMBL/GenBank/DDBJ whole genome shotgun (WGS) entry which is preliminary data.</text>
</comment>
<dbReference type="PRINTS" id="PR00344">
    <property type="entry name" value="BCTRLSENSOR"/>
</dbReference>
<evidence type="ECO:0000256" key="5">
    <source>
        <dbReference type="ARBA" id="ARBA00023163"/>
    </source>
</evidence>